<evidence type="ECO:0000313" key="2">
    <source>
        <dbReference type="EMBL" id="EMP27516.1"/>
    </source>
</evidence>
<dbReference type="Proteomes" id="UP000031443">
    <property type="component" value="Unassembled WGS sequence"/>
</dbReference>
<dbReference type="eggNOG" id="KOG2102">
    <property type="taxonomic scope" value="Eukaryota"/>
</dbReference>
<reference evidence="3" key="1">
    <citation type="journal article" date="2013" name="Nat. Genet.">
        <title>The draft genomes of soft-shell turtle and green sea turtle yield insights into the development and evolution of the turtle-specific body plan.</title>
        <authorList>
            <person name="Wang Z."/>
            <person name="Pascual-Anaya J."/>
            <person name="Zadissa A."/>
            <person name="Li W."/>
            <person name="Niimura Y."/>
            <person name="Huang Z."/>
            <person name="Li C."/>
            <person name="White S."/>
            <person name="Xiong Z."/>
            <person name="Fang D."/>
            <person name="Wang B."/>
            <person name="Ming Y."/>
            <person name="Chen Y."/>
            <person name="Zheng Y."/>
            <person name="Kuraku S."/>
            <person name="Pignatelli M."/>
            <person name="Herrero J."/>
            <person name="Beal K."/>
            <person name="Nozawa M."/>
            <person name="Li Q."/>
            <person name="Wang J."/>
            <person name="Zhang H."/>
            <person name="Yu L."/>
            <person name="Shigenobu S."/>
            <person name="Wang J."/>
            <person name="Liu J."/>
            <person name="Flicek P."/>
            <person name="Searle S."/>
            <person name="Wang J."/>
            <person name="Kuratani S."/>
            <person name="Yin Y."/>
            <person name="Aken B."/>
            <person name="Zhang G."/>
            <person name="Irie N."/>
        </authorList>
    </citation>
    <scope>NUCLEOTIDE SEQUENCE [LARGE SCALE GENOMIC DNA]</scope>
</reference>
<dbReference type="GO" id="GO:0000932">
    <property type="term" value="C:P-body"/>
    <property type="evidence" value="ECO:0007669"/>
    <property type="project" value="TreeGrafter"/>
</dbReference>
<dbReference type="PROSITE" id="PS01175">
    <property type="entry name" value="RIBONUCLEASE_II"/>
    <property type="match status" value="1"/>
</dbReference>
<dbReference type="GO" id="GO:0010587">
    <property type="term" value="P:miRNA catabolic process"/>
    <property type="evidence" value="ECO:0007669"/>
    <property type="project" value="TreeGrafter"/>
</dbReference>
<feature type="domain" description="RNB" evidence="1">
    <location>
        <begin position="1"/>
        <end position="242"/>
    </location>
</feature>
<keyword evidence="2" id="KW-0378">Hydrolase</keyword>
<gene>
    <name evidence="2" type="ORF">UY3_15420</name>
</gene>
<dbReference type="InterPro" id="IPR041093">
    <property type="entry name" value="Dis3l2-like_C"/>
</dbReference>
<dbReference type="Pfam" id="PF00773">
    <property type="entry name" value="RNB"/>
    <property type="match status" value="1"/>
</dbReference>
<keyword evidence="2" id="KW-0540">Nuclease</keyword>
<organism evidence="2 3">
    <name type="scientific">Chelonia mydas</name>
    <name type="common">Green sea-turtle</name>
    <name type="synonym">Chelonia agassizi</name>
    <dbReference type="NCBI Taxonomy" id="8469"/>
    <lineage>
        <taxon>Eukaryota</taxon>
        <taxon>Metazoa</taxon>
        <taxon>Chordata</taxon>
        <taxon>Craniata</taxon>
        <taxon>Vertebrata</taxon>
        <taxon>Euteleostomi</taxon>
        <taxon>Archelosauria</taxon>
        <taxon>Testudinata</taxon>
        <taxon>Testudines</taxon>
        <taxon>Cryptodira</taxon>
        <taxon>Durocryptodira</taxon>
        <taxon>Americhelydia</taxon>
        <taxon>Chelonioidea</taxon>
        <taxon>Cheloniidae</taxon>
        <taxon>Chelonia</taxon>
    </lineage>
</organism>
<dbReference type="Pfam" id="PF17877">
    <property type="entry name" value="Dis3l2_C_term"/>
    <property type="match status" value="1"/>
</dbReference>
<dbReference type="PANTHER" id="PTHR23355:SF9">
    <property type="entry name" value="DIS3-LIKE EXONUCLEASE 2"/>
    <property type="match status" value="1"/>
</dbReference>
<name>M7AQD8_CHEMY</name>
<protein>
    <submittedName>
        <fullName evidence="2">DIS3-like exonuclease 2</fullName>
    </submittedName>
</protein>
<dbReference type="Gene3D" id="2.40.50.140">
    <property type="entry name" value="Nucleic acid-binding proteins"/>
    <property type="match status" value="1"/>
</dbReference>
<dbReference type="EMBL" id="KB569558">
    <property type="protein sequence ID" value="EMP27516.1"/>
    <property type="molecule type" value="Genomic_DNA"/>
</dbReference>
<proteinExistence type="predicted"/>
<sequence>MPQGCYIYQYRDSNKHKSSRVQGKDNVPAKSECYNVTAASGGVVGCFREYIRTAVRGVKLQQYGLYKPTWDLDPKEENTSLPFMYANSSDSVCFVEADKDTLVEEFMLLANMAVAHQIYRSFPQQALLRRHPPPQTKMLNDLMEFCDQMGLEIDFSSAGALHKSLNEMFGADSYAEARKEVLTTMFSRPMQMALYFCTGVLEDETLFRHYALNVPLYTHFTSPIRRFADILVHRLLSASLGMGRPVRMRKEAIQKQADHCNDRKMASKRVQELSADLFFAIFVRLALRSATVYGVSQQLVPHRAGWHPGRDWGEDPLRSIAAGERERYIPAEEQFTNSMGAAQECGPLESEAMVMGVLNKAFDVLVLSFGVQKRIYCNALPLTGFRFENVGKKPELTLLWEPETPEQEAAPQVITIFTLVEVVLTSDSGPLKYSAVLKRPGQEK</sequence>
<keyword evidence="2" id="KW-0269">Exonuclease</keyword>
<evidence type="ECO:0000259" key="1">
    <source>
        <dbReference type="SMART" id="SM00955"/>
    </source>
</evidence>
<dbReference type="InterPro" id="IPR050180">
    <property type="entry name" value="RNR_Ribonuclease"/>
</dbReference>
<dbReference type="GO" id="GO:0006402">
    <property type="term" value="P:mRNA catabolic process"/>
    <property type="evidence" value="ECO:0007669"/>
    <property type="project" value="TreeGrafter"/>
</dbReference>
<dbReference type="GO" id="GO:0003723">
    <property type="term" value="F:RNA binding"/>
    <property type="evidence" value="ECO:0007669"/>
    <property type="project" value="InterPro"/>
</dbReference>
<dbReference type="FunFam" id="2.40.50.140:FF:000177">
    <property type="entry name" value="DIS3-like exonuclease 2"/>
    <property type="match status" value="1"/>
</dbReference>
<dbReference type="GO" id="GO:0000175">
    <property type="term" value="F:3'-5'-RNA exonuclease activity"/>
    <property type="evidence" value="ECO:0007669"/>
    <property type="project" value="TreeGrafter"/>
</dbReference>
<dbReference type="SMART" id="SM00955">
    <property type="entry name" value="RNB"/>
    <property type="match status" value="1"/>
</dbReference>
<keyword evidence="3" id="KW-1185">Reference proteome</keyword>
<dbReference type="PANTHER" id="PTHR23355">
    <property type="entry name" value="RIBONUCLEASE"/>
    <property type="match status" value="1"/>
</dbReference>
<dbReference type="SUPFAM" id="SSF50249">
    <property type="entry name" value="Nucleic acid-binding proteins"/>
    <property type="match status" value="1"/>
</dbReference>
<dbReference type="STRING" id="8469.M7AQD8"/>
<dbReference type="InterPro" id="IPR001900">
    <property type="entry name" value="RNase_II/R"/>
</dbReference>
<evidence type="ECO:0000313" key="3">
    <source>
        <dbReference type="Proteomes" id="UP000031443"/>
    </source>
</evidence>
<dbReference type="InterPro" id="IPR022966">
    <property type="entry name" value="RNase_II/R_CS"/>
</dbReference>
<dbReference type="AlphaFoldDB" id="M7AQD8"/>
<accession>M7AQD8</accession>
<dbReference type="InterPro" id="IPR012340">
    <property type="entry name" value="NA-bd_OB-fold"/>
</dbReference>